<feature type="chain" id="PRO_5037816309" evidence="2">
    <location>
        <begin position="27"/>
        <end position="327"/>
    </location>
</feature>
<dbReference type="PANTHER" id="PTHR33376:SF4">
    <property type="entry name" value="SIALIC ACID-BINDING PERIPLASMIC PROTEIN SIAP"/>
    <property type="match status" value="1"/>
</dbReference>
<evidence type="ECO:0000313" key="3">
    <source>
        <dbReference type="EMBL" id="QRG09650.1"/>
    </source>
</evidence>
<evidence type="ECO:0000256" key="1">
    <source>
        <dbReference type="ARBA" id="ARBA00022729"/>
    </source>
</evidence>
<reference evidence="3 4" key="1">
    <citation type="submission" date="2020-10" db="EMBL/GenBank/DDBJ databases">
        <title>Degradation of 1,4-Dioxane by Xanthobacter sp. YN2, via a Novel Group-2 Soluble Di-Iron Monooxygenase.</title>
        <authorList>
            <person name="Ma F."/>
            <person name="Wang Y."/>
            <person name="Yang J."/>
            <person name="Guo H."/>
            <person name="Su D."/>
            <person name="Yu L."/>
        </authorList>
    </citation>
    <scope>NUCLEOTIDE SEQUENCE [LARGE SCALE GENOMIC DNA]</scope>
    <source>
        <strain evidence="3 4">YN2</strain>
    </source>
</reference>
<evidence type="ECO:0000256" key="2">
    <source>
        <dbReference type="SAM" id="SignalP"/>
    </source>
</evidence>
<proteinExistence type="predicted"/>
<keyword evidence="1 2" id="KW-0732">Signal</keyword>
<dbReference type="AlphaFoldDB" id="A0A974PV48"/>
<dbReference type="InterPro" id="IPR038404">
    <property type="entry name" value="TRAP_DctP_sf"/>
</dbReference>
<organism evidence="3 4">
    <name type="scientific">Xanthobacter dioxanivorans</name>
    <dbReference type="NCBI Taxonomy" id="2528964"/>
    <lineage>
        <taxon>Bacteria</taxon>
        <taxon>Pseudomonadati</taxon>
        <taxon>Pseudomonadota</taxon>
        <taxon>Alphaproteobacteria</taxon>
        <taxon>Hyphomicrobiales</taxon>
        <taxon>Xanthobacteraceae</taxon>
        <taxon>Xanthobacter</taxon>
    </lineage>
</organism>
<dbReference type="EMBL" id="CP063362">
    <property type="protein sequence ID" value="QRG09650.1"/>
    <property type="molecule type" value="Genomic_DNA"/>
</dbReference>
<accession>A0A974PV48</accession>
<feature type="signal peptide" evidence="2">
    <location>
        <begin position="1"/>
        <end position="26"/>
    </location>
</feature>
<dbReference type="KEGG" id="xdi:EZH22_14675"/>
<dbReference type="Pfam" id="PF03480">
    <property type="entry name" value="DctP"/>
    <property type="match status" value="1"/>
</dbReference>
<keyword evidence="4" id="KW-1185">Reference proteome</keyword>
<dbReference type="GO" id="GO:0055085">
    <property type="term" value="P:transmembrane transport"/>
    <property type="evidence" value="ECO:0007669"/>
    <property type="project" value="InterPro"/>
</dbReference>
<dbReference type="Proteomes" id="UP000596427">
    <property type="component" value="Chromosome"/>
</dbReference>
<dbReference type="NCBIfam" id="NF037995">
    <property type="entry name" value="TRAP_S1"/>
    <property type="match status" value="1"/>
</dbReference>
<dbReference type="CDD" id="cd13602">
    <property type="entry name" value="PBP2_TRAP_BpDctp6_7"/>
    <property type="match status" value="1"/>
</dbReference>
<sequence length="327" mass="34544">MRILGPALAPGALVFAAVALAGPAMAQTKWNLPSAYPADNLHSENLAQFAKDVEAASGGKLAITLHPNASLFKAPEIKRAVQTGQAQAGEVLISLHENEDPIFGIDVVPFLATSFDASKKLWAASRPAVEKKLATQGLKVLYAMPWPPQGLFSKTAVEKIEDLKGAKWRAYNAGTSRIGEAVGAQAVTVQQAELAQALATGTVTALITSSATGTDVKIWESIPYFYDIQAWLPKNVVFVNQAAFDALDKSTQEAVLKAAAAAEERGWALSETKTKAYMDQLAAKGMKLAPPSPALKAGFEKIGVTLTDAWLAKAGADGKAVIDAYKK</sequence>
<protein>
    <submittedName>
        <fullName evidence="3">TRAP transporter substrate-binding protein</fullName>
    </submittedName>
</protein>
<dbReference type="PANTHER" id="PTHR33376">
    <property type="match status" value="1"/>
</dbReference>
<dbReference type="Gene3D" id="3.40.190.170">
    <property type="entry name" value="Bacterial extracellular solute-binding protein, family 7"/>
    <property type="match status" value="1"/>
</dbReference>
<evidence type="ECO:0000313" key="4">
    <source>
        <dbReference type="Proteomes" id="UP000596427"/>
    </source>
</evidence>
<name>A0A974PV48_9HYPH</name>
<gene>
    <name evidence="3" type="ORF">EZH22_14675</name>
</gene>
<dbReference type="InterPro" id="IPR018389">
    <property type="entry name" value="DctP_fam"/>
</dbReference>